<evidence type="ECO:0000313" key="3">
    <source>
        <dbReference type="Proteomes" id="UP000035740"/>
    </source>
</evidence>
<dbReference type="GO" id="GO:0015996">
    <property type="term" value="P:chlorophyll catabolic process"/>
    <property type="evidence" value="ECO:0007669"/>
    <property type="project" value="UniProtKB-UniPathway"/>
</dbReference>
<organism evidence="2 3">
    <name type="scientific">Beta vulgaris subsp. vulgaris</name>
    <name type="common">Beet</name>
    <dbReference type="NCBI Taxonomy" id="3555"/>
    <lineage>
        <taxon>Eukaryota</taxon>
        <taxon>Viridiplantae</taxon>
        <taxon>Streptophyta</taxon>
        <taxon>Embryophyta</taxon>
        <taxon>Tracheophyta</taxon>
        <taxon>Spermatophyta</taxon>
        <taxon>Magnoliopsida</taxon>
        <taxon>eudicotyledons</taxon>
        <taxon>Gunneridae</taxon>
        <taxon>Pentapetalae</taxon>
        <taxon>Caryophyllales</taxon>
        <taxon>Chenopodiaceae</taxon>
        <taxon>Betoideae</taxon>
        <taxon>Beta</taxon>
    </lineage>
</organism>
<dbReference type="SUPFAM" id="SSF53474">
    <property type="entry name" value="alpha/beta-Hydrolases"/>
    <property type="match status" value="1"/>
</dbReference>
<dbReference type="OMA" id="VINWASE"/>
<proteinExistence type="predicted"/>
<reference evidence="2 3" key="1">
    <citation type="journal article" date="2014" name="Nature">
        <title>The genome of the recently domesticated crop plant sugar beet (Beta vulgaris).</title>
        <authorList>
            <person name="Dohm J.C."/>
            <person name="Minoche A.E."/>
            <person name="Holtgrawe D."/>
            <person name="Capella-Gutierrez S."/>
            <person name="Zakrzewski F."/>
            <person name="Tafer H."/>
            <person name="Rupp O."/>
            <person name="Sorensen T.R."/>
            <person name="Stracke R."/>
            <person name="Reinhardt R."/>
            <person name="Goesmann A."/>
            <person name="Kraft T."/>
            <person name="Schulz B."/>
            <person name="Stadler P.F."/>
            <person name="Schmidt T."/>
            <person name="Gabaldon T."/>
            <person name="Lehrach H."/>
            <person name="Weisshaar B."/>
            <person name="Himmelbauer H."/>
        </authorList>
    </citation>
    <scope>NUCLEOTIDE SEQUENCE [LARGE SCALE GENOMIC DNA]</scope>
    <source>
        <tissue evidence="2">Taproot</tissue>
    </source>
</reference>
<name>A0A0J8FQE7_BETVV</name>
<keyword evidence="3" id="KW-1185">Reference proteome</keyword>
<dbReference type="ESTHER" id="betvu-a0a0j8fqe7">
    <property type="family name" value="Chlorophyllase_Plant"/>
</dbReference>
<evidence type="ECO:0000256" key="1">
    <source>
        <dbReference type="SAM" id="SignalP"/>
    </source>
</evidence>
<dbReference type="eggNOG" id="ENOG502QT6A">
    <property type="taxonomic scope" value="Eukaryota"/>
</dbReference>
<feature type="signal peptide" evidence="1">
    <location>
        <begin position="1"/>
        <end position="24"/>
    </location>
</feature>
<dbReference type="OrthoDB" id="2093222at2759"/>
<dbReference type="PANTHER" id="PTHR33428:SF10">
    <property type="entry name" value="CHLOROPHYLLASE-1"/>
    <property type="match status" value="1"/>
</dbReference>
<gene>
    <name evidence="2" type="ORF">BVRB_2g033410</name>
</gene>
<dbReference type="GO" id="GO:0047746">
    <property type="term" value="F:chlorophyllase activity"/>
    <property type="evidence" value="ECO:0007669"/>
    <property type="project" value="TreeGrafter"/>
</dbReference>
<dbReference type="Gramene" id="KMT17996">
    <property type="protein sequence ID" value="KMT17996"/>
    <property type="gene ID" value="BVRB_2g033410"/>
</dbReference>
<dbReference type="Pfam" id="PF07224">
    <property type="entry name" value="Chlorophyllase"/>
    <property type="match status" value="1"/>
</dbReference>
<dbReference type="KEGG" id="bvg:104886508"/>
<protein>
    <submittedName>
        <fullName evidence="2">Uncharacterized protein</fullName>
    </submittedName>
</protein>
<feature type="chain" id="PRO_5005297543" evidence="1">
    <location>
        <begin position="25"/>
        <end position="365"/>
    </location>
</feature>
<evidence type="ECO:0000313" key="2">
    <source>
        <dbReference type="EMBL" id="KMT17996.1"/>
    </source>
</evidence>
<dbReference type="UniPathway" id="UPA00674"/>
<accession>A0A0J8FQE7</accession>
<dbReference type="Gene3D" id="3.40.50.1820">
    <property type="entry name" value="alpha/beta hydrolase"/>
    <property type="match status" value="1"/>
</dbReference>
<dbReference type="EMBL" id="KQ090040">
    <property type="protein sequence ID" value="KMT17996.1"/>
    <property type="molecule type" value="Genomic_DNA"/>
</dbReference>
<dbReference type="BRENDA" id="3.1.1.14">
    <property type="organism ID" value="836"/>
</dbReference>
<dbReference type="InterPro" id="IPR017395">
    <property type="entry name" value="Chlorophyllase-like"/>
</dbReference>
<dbReference type="InterPro" id="IPR029058">
    <property type="entry name" value="AB_hydrolase_fold"/>
</dbReference>
<keyword evidence="1" id="KW-0732">Signal</keyword>
<dbReference type="AlphaFoldDB" id="A0A0J8FQE7"/>
<sequence>MGSLWVSISIIMILMLTILDYSEAEFSTTTPSFLQESISQYDNSHVSEKLTVFETGKHQVTNPILVRKSQYSTPEPLLIISPKEAGSYPVLFFIHGTLISNQDYSHLFKHVASHGFIVVAPLLFRPLVIFPPSQADEIEMAASMINWLPSKLHEVLRDRVNAKVSADLQKVAISGHSRGGKSAFALALGMSKTKLNFNISALIGVDPVAGPDNHSQTEPHVLTYIDNSFDLSIPCTVIGTGLGSKRNRLIPPCAPSNVSHQQFFNELKQGSHFVIEKYGHMQMLNDFLTDPVAVSMSVMCTSGFGPKTTMRRTLGGIMVAFLDAYFRDEKQQFFTLMANPSLAPTKLSVEKKGKFRFAPTNAQQL</sequence>
<dbReference type="PANTHER" id="PTHR33428">
    <property type="entry name" value="CHLOROPHYLLASE-2, CHLOROPLASTIC"/>
    <property type="match status" value="1"/>
</dbReference>
<dbReference type="Proteomes" id="UP000035740">
    <property type="component" value="Chromosome 2"/>
</dbReference>